<gene>
    <name evidence="1" type="ORF">c0_g1_i1</name>
</gene>
<sequence length="232" mass="25325">MKNTDNIQAENDINNNCNGTSHHKIIKNMNLCIITWKYSLAILCFVLVETNSTWAKSQDAVIPLTEMSMTITPVVDSLSTTTKTALSQNPMTTPSILATEYTLTPITKFLVKTVYGMTSSTPPVSQQSIPISLPSTVSSKQTSSLPDDLSKGFSIPTLIPPLSPFAIDQLTKYSPPTPSIKPLTSSMSTKSEEQLYAAAYQQNRRRLNFSLATKNITVQLGNHAYLSCNVSG</sequence>
<organism evidence="1">
    <name type="scientific">Bactrocera latifrons</name>
    <name type="common">Malaysian fruit fly</name>
    <name type="synonym">Chaetodacus latifrons</name>
    <dbReference type="NCBI Taxonomy" id="174628"/>
    <lineage>
        <taxon>Eukaryota</taxon>
        <taxon>Metazoa</taxon>
        <taxon>Ecdysozoa</taxon>
        <taxon>Arthropoda</taxon>
        <taxon>Hexapoda</taxon>
        <taxon>Insecta</taxon>
        <taxon>Pterygota</taxon>
        <taxon>Neoptera</taxon>
        <taxon>Endopterygota</taxon>
        <taxon>Diptera</taxon>
        <taxon>Brachycera</taxon>
        <taxon>Muscomorpha</taxon>
        <taxon>Tephritoidea</taxon>
        <taxon>Tephritidae</taxon>
        <taxon>Bactrocera</taxon>
        <taxon>Bactrocera</taxon>
    </lineage>
</organism>
<accession>A0A0K8VPF5</accession>
<proteinExistence type="predicted"/>
<protein>
    <submittedName>
        <fullName evidence="1">Uncharacterized protein</fullName>
    </submittedName>
</protein>
<dbReference type="AlphaFoldDB" id="A0A0K8VPF5"/>
<name>A0A0K8VPF5_BACLA</name>
<reference evidence="1" key="1">
    <citation type="submission" date="2015-06" db="EMBL/GenBank/DDBJ databases">
        <authorList>
            <person name="Hoefler B.C."/>
            <person name="Straight P.D."/>
        </authorList>
    </citation>
    <scope>NUCLEOTIDE SEQUENCE</scope>
</reference>
<evidence type="ECO:0000313" key="1">
    <source>
        <dbReference type="EMBL" id="JAI40713.1"/>
    </source>
</evidence>
<dbReference type="OrthoDB" id="8049355at2759"/>
<dbReference type="EMBL" id="GDHF01011601">
    <property type="protein sequence ID" value="JAI40713.1"/>
    <property type="molecule type" value="Transcribed_RNA"/>
</dbReference>